<evidence type="ECO:0000256" key="1">
    <source>
        <dbReference type="ARBA" id="ARBA00004167"/>
    </source>
</evidence>
<feature type="region of interest" description="Disordered" evidence="12">
    <location>
        <begin position="1029"/>
        <end position="1103"/>
    </location>
</feature>
<dbReference type="Pfam" id="PF00041">
    <property type="entry name" value="fn3"/>
    <property type="match status" value="2"/>
</dbReference>
<feature type="compositionally biased region" description="Low complexity" evidence="12">
    <location>
        <begin position="1139"/>
        <end position="1151"/>
    </location>
</feature>
<dbReference type="InterPro" id="IPR003598">
    <property type="entry name" value="Ig_sub2"/>
</dbReference>
<keyword evidence="7 13" id="KW-1133">Transmembrane helix</keyword>
<evidence type="ECO:0000256" key="5">
    <source>
        <dbReference type="ARBA" id="ARBA00022729"/>
    </source>
</evidence>
<protein>
    <submittedName>
        <fullName evidence="17">Roundabout 2</fullName>
    </submittedName>
</protein>
<dbReference type="PANTHER" id="PTHR44170:SF60">
    <property type="entry name" value="ROUNDABOUT HOMOLOG 1"/>
    <property type="match status" value="1"/>
</dbReference>
<dbReference type="FunFam" id="2.60.40.10:FF:000008">
    <property type="entry name" value="roundabout homolog 2 isoform X2"/>
    <property type="match status" value="2"/>
</dbReference>
<dbReference type="InterPro" id="IPR013106">
    <property type="entry name" value="Ig_V-set"/>
</dbReference>
<evidence type="ECO:0000256" key="2">
    <source>
        <dbReference type="ARBA" id="ARBA00004236"/>
    </source>
</evidence>
<dbReference type="GO" id="GO:0009653">
    <property type="term" value="P:anatomical structure morphogenesis"/>
    <property type="evidence" value="ECO:0007669"/>
    <property type="project" value="UniProtKB-ARBA"/>
</dbReference>
<keyword evidence="6" id="KW-0677">Repeat</keyword>
<dbReference type="PRINTS" id="PR00014">
    <property type="entry name" value="FNTYPEIII"/>
</dbReference>
<dbReference type="Pfam" id="PF07679">
    <property type="entry name" value="I-set"/>
    <property type="match status" value="3"/>
</dbReference>
<dbReference type="InterPro" id="IPR036116">
    <property type="entry name" value="FN3_sf"/>
</dbReference>
<reference evidence="17" key="1">
    <citation type="submission" date="2017-10" db="EMBL/GenBank/DDBJ databases">
        <title>Transcriptome Assembly of Sugarcane Aphid Adults.</title>
        <authorList>
            <person name="Scully E.D."/>
            <person name="Palmer N.A."/>
            <person name="Geib S.M."/>
            <person name="Sarath G."/>
            <person name="Sattler S.E."/>
        </authorList>
    </citation>
    <scope>NUCLEOTIDE SEQUENCE</scope>
    <source>
        <tissue evidence="17">Whole body</tissue>
    </source>
</reference>
<evidence type="ECO:0000256" key="7">
    <source>
        <dbReference type="ARBA" id="ARBA00022989"/>
    </source>
</evidence>
<dbReference type="InterPro" id="IPR003961">
    <property type="entry name" value="FN3_dom"/>
</dbReference>
<dbReference type="SMART" id="SM00406">
    <property type="entry name" value="IGv"/>
    <property type="match status" value="2"/>
</dbReference>
<feature type="domain" description="Fibronectin type-III" evidence="16">
    <location>
        <begin position="651"/>
        <end position="748"/>
    </location>
</feature>
<dbReference type="InterPro" id="IPR007110">
    <property type="entry name" value="Ig-like_dom"/>
</dbReference>
<feature type="domain" description="Fibronectin type-III" evidence="16">
    <location>
        <begin position="753"/>
        <end position="847"/>
    </location>
</feature>
<feature type="transmembrane region" description="Helical" evidence="13">
    <location>
        <begin position="861"/>
        <end position="884"/>
    </location>
</feature>
<feature type="domain" description="Ig-like" evidence="15">
    <location>
        <begin position="428"/>
        <end position="515"/>
    </location>
</feature>
<dbReference type="InterPro" id="IPR036179">
    <property type="entry name" value="Ig-like_dom_sf"/>
</dbReference>
<sequence length="1313" mass="143380">MKTSRRREFGRPVLLMLLLAFISFGDVTGQYRKPRITEHPTDITVPKNEPITLGCKAEGRPEPTIEWYKDGELLKIPPNGVAAGGGGDNGARSSQKVILSDGSLFFLRVAHNKKEQDSGVYWCVAKNVAGTEVSRNATLQVAVLKDEFRVEPKDTKVAQGQTALMECSPPKGHPDPMVVWKKDREDVHIDSMTRMRIVDGGNLMITDVKQDDGGEYLCIAQNIVGKKESTPAKLTVNVKPFISSEPKDVTVHTGQTAEFECKVGGDPKPNIYWERDGNKMPFGRAQILDNKSLRIINVIAQDEGLYVCNAENDVGSEKAKASLTVHSPPTFVTRPKDQKVGLNGIANFDCVAQGNPPPSVFWSREGSQVLMFPGNAYGHFHVTQDGTLRIQGAQKEDAGFLVCSALSVAGSVTWRAFLQVTSVQDVPPPVVDIGPTNQTLATRSAATLPCQASGIPLPTIKWYRNGNYLSPGDPRVTITSSGTLQIDELEVSDSGLYTCTASSESGETSWSASLSVEESPGSRLHRAPDPAMFPAAPSVPTIVNVTRNSVTVTWHPPTPHLGASPIIGYTLEYYSSDLQTGWVVAAHRISTNTMVVDNLKPDTSYVFMVRAENSHGLSVPSALSAMVKTGGTNTIITQQSLEEARERLSTKVIDFKELYAVSSTSVRVMWEVLSSPEWIEGIHVRFRDLSGGSQTYNMMTVMMNNGEPKSYTLANLRKYNKYDFFLVPFFKTVEGQPSNSMVVQTNEDVPSAAPEDVQTGMVNATTAFIRWSAPPPQHINGALLGYKIQVKNNNATKAAVQELLNSSTTTILLNLTVGNSFTARVQAYTRHGYGPYSAPVPIVMDPAYPARAYSSTSNGEAWIIVLLAALVVMLACVIVTVVYLKRKQNAGKQLGHFNVPVVSGDLSQLSMLSAGGKEALWIDRGWRNGEKDPESKLLNGIGRETTCADYAEVDTRNLSTFYNPRKDMMSNPTPYATTTLLNRDDCNESTHLFGAASSSSETKTLSSNGSCHERCHEQVAAPNNHYLDENVDFNNHKRKPPIYPINQAPPPNWNEFLPPPPQHPPTDSMRKTSQSNGGSPQTSRRMHGGNFSKQSHIHSSKSLAGSCNGYTPAWIYTGNQSNEHRFNPPPSTQPPPVPNSSHPSVCNVSSCQGLDRSSNKYGASRNRMHSDYEYESASLLYGHVNQPTQQQPQPPPMQCNKRTPDEQPQQYNTCCSEGNSIDRCMQSNLPGLGYKHHSEQWHRDRGWCDEDDDDDDDRGISGGDVNVAGADDKGSCSSGCSCSESSCLYAEANDVPCPIVLQTSSSSTAVGRK</sequence>
<dbReference type="CDD" id="cd00063">
    <property type="entry name" value="FN3"/>
    <property type="match status" value="3"/>
</dbReference>
<dbReference type="OrthoDB" id="428111at2759"/>
<feature type="signal peptide" evidence="14">
    <location>
        <begin position="1"/>
        <end position="29"/>
    </location>
</feature>
<organism evidence="17">
    <name type="scientific">Melanaphis sacchari</name>
    <dbReference type="NCBI Taxonomy" id="742174"/>
    <lineage>
        <taxon>Eukaryota</taxon>
        <taxon>Metazoa</taxon>
        <taxon>Ecdysozoa</taxon>
        <taxon>Arthropoda</taxon>
        <taxon>Hexapoda</taxon>
        <taxon>Insecta</taxon>
        <taxon>Pterygota</taxon>
        <taxon>Neoptera</taxon>
        <taxon>Paraneoptera</taxon>
        <taxon>Hemiptera</taxon>
        <taxon>Sternorrhyncha</taxon>
        <taxon>Aphidomorpha</taxon>
        <taxon>Aphidoidea</taxon>
        <taxon>Aphididae</taxon>
        <taxon>Aphidini</taxon>
        <taxon>Melanaphis</taxon>
    </lineage>
</organism>
<feature type="compositionally biased region" description="Pro residues" evidence="12">
    <location>
        <begin position="1041"/>
        <end position="1064"/>
    </location>
</feature>
<evidence type="ECO:0000256" key="12">
    <source>
        <dbReference type="SAM" id="MobiDB-lite"/>
    </source>
</evidence>
<accession>A0A2H8TMV1</accession>
<dbReference type="GO" id="GO:0098609">
    <property type="term" value="P:cell-cell adhesion"/>
    <property type="evidence" value="ECO:0007669"/>
    <property type="project" value="TreeGrafter"/>
</dbReference>
<dbReference type="Pfam" id="PF13927">
    <property type="entry name" value="Ig_3"/>
    <property type="match status" value="2"/>
</dbReference>
<keyword evidence="3" id="KW-1003">Cell membrane</keyword>
<dbReference type="FunFam" id="2.60.40.10:FF:000026">
    <property type="entry name" value="roundabout homolog 2 isoform X1"/>
    <property type="match status" value="1"/>
</dbReference>
<evidence type="ECO:0000256" key="6">
    <source>
        <dbReference type="ARBA" id="ARBA00022737"/>
    </source>
</evidence>
<dbReference type="Gene3D" id="2.60.40.10">
    <property type="entry name" value="Immunoglobulins"/>
    <property type="match status" value="8"/>
</dbReference>
<feature type="region of interest" description="Disordered" evidence="12">
    <location>
        <begin position="1252"/>
        <end position="1276"/>
    </location>
</feature>
<feature type="domain" description="Fibronectin type-III" evidence="16">
    <location>
        <begin position="536"/>
        <end position="632"/>
    </location>
</feature>
<dbReference type="InterPro" id="IPR013098">
    <property type="entry name" value="Ig_I-set"/>
</dbReference>
<dbReference type="InterPro" id="IPR013783">
    <property type="entry name" value="Ig-like_fold"/>
</dbReference>
<evidence type="ECO:0000259" key="16">
    <source>
        <dbReference type="PROSITE" id="PS50853"/>
    </source>
</evidence>
<feature type="compositionally biased region" description="Pro residues" evidence="12">
    <location>
        <begin position="1127"/>
        <end position="1138"/>
    </location>
</feature>
<dbReference type="SMART" id="SM00060">
    <property type="entry name" value="FN3"/>
    <property type="match status" value="3"/>
</dbReference>
<dbReference type="PANTHER" id="PTHR44170">
    <property type="entry name" value="PROTEIN SIDEKICK"/>
    <property type="match status" value="1"/>
</dbReference>
<feature type="domain" description="Ig-like" evidence="15">
    <location>
        <begin position="146"/>
        <end position="235"/>
    </location>
</feature>
<dbReference type="GO" id="GO:0030154">
    <property type="term" value="P:cell differentiation"/>
    <property type="evidence" value="ECO:0007669"/>
    <property type="project" value="UniProtKB-ARBA"/>
</dbReference>
<proteinExistence type="predicted"/>
<dbReference type="EMBL" id="GFXV01003699">
    <property type="protein sequence ID" value="MBW15504.1"/>
    <property type="molecule type" value="Transcribed_RNA"/>
</dbReference>
<dbReference type="SMART" id="SM00408">
    <property type="entry name" value="IGc2"/>
    <property type="match status" value="5"/>
</dbReference>
<dbReference type="InterPro" id="IPR003599">
    <property type="entry name" value="Ig_sub"/>
</dbReference>
<feature type="region of interest" description="Disordered" evidence="12">
    <location>
        <begin position="1121"/>
        <end position="1165"/>
    </location>
</feature>
<dbReference type="FunFam" id="2.60.40.10:FF:000273">
    <property type="entry name" value="contactin-3 isoform X1"/>
    <property type="match status" value="1"/>
</dbReference>
<dbReference type="SUPFAM" id="SSF48726">
    <property type="entry name" value="Immunoglobulin"/>
    <property type="match status" value="5"/>
</dbReference>
<evidence type="ECO:0000256" key="10">
    <source>
        <dbReference type="ARBA" id="ARBA00023180"/>
    </source>
</evidence>
<keyword evidence="10" id="KW-0325">Glycoprotein</keyword>
<evidence type="ECO:0000256" key="14">
    <source>
        <dbReference type="SAM" id="SignalP"/>
    </source>
</evidence>
<dbReference type="PROSITE" id="PS50835">
    <property type="entry name" value="IG_LIKE"/>
    <property type="match status" value="5"/>
</dbReference>
<evidence type="ECO:0000256" key="3">
    <source>
        <dbReference type="ARBA" id="ARBA00022475"/>
    </source>
</evidence>
<comment type="subcellular location">
    <subcellularLocation>
        <location evidence="2">Cell membrane</location>
    </subcellularLocation>
    <subcellularLocation>
        <location evidence="1">Membrane</location>
        <topology evidence="1">Single-pass membrane protein</topology>
    </subcellularLocation>
</comment>
<feature type="region of interest" description="Disordered" evidence="12">
    <location>
        <begin position="1185"/>
        <end position="1205"/>
    </location>
</feature>
<dbReference type="SUPFAM" id="SSF49265">
    <property type="entry name" value="Fibronectin type III"/>
    <property type="match status" value="2"/>
</dbReference>
<dbReference type="FunFam" id="2.60.40.10:FF:000189">
    <property type="entry name" value="Neogenin isoform 3"/>
    <property type="match status" value="1"/>
</dbReference>
<name>A0A2H8TMV1_9HEMI</name>
<evidence type="ECO:0000256" key="9">
    <source>
        <dbReference type="ARBA" id="ARBA00023157"/>
    </source>
</evidence>
<keyword evidence="4 13" id="KW-0812">Transmembrane</keyword>
<keyword evidence="9" id="KW-1015">Disulfide bond</keyword>
<dbReference type="GO" id="GO:0005886">
    <property type="term" value="C:plasma membrane"/>
    <property type="evidence" value="ECO:0007669"/>
    <property type="project" value="UniProtKB-SubCell"/>
</dbReference>
<evidence type="ECO:0000256" key="4">
    <source>
        <dbReference type="ARBA" id="ARBA00022692"/>
    </source>
</evidence>
<keyword evidence="11" id="KW-0393">Immunoglobulin domain</keyword>
<feature type="compositionally biased region" description="Polar residues" evidence="12">
    <location>
        <begin position="1071"/>
        <end position="1083"/>
    </location>
</feature>
<dbReference type="GO" id="GO:0007399">
    <property type="term" value="P:nervous system development"/>
    <property type="evidence" value="ECO:0007669"/>
    <property type="project" value="UniProtKB-ARBA"/>
</dbReference>
<evidence type="ECO:0000313" key="17">
    <source>
        <dbReference type="EMBL" id="MBW15504.1"/>
    </source>
</evidence>
<gene>
    <name evidence="17" type="primary">ROBO2_3</name>
</gene>
<keyword evidence="5 14" id="KW-0732">Signal</keyword>
<dbReference type="FunFam" id="2.60.40.10:FF:001167">
    <property type="entry name" value="Roundabout 2, isoform B"/>
    <property type="match status" value="1"/>
</dbReference>
<feature type="domain" description="Ig-like" evidence="15">
    <location>
        <begin position="34"/>
        <end position="140"/>
    </location>
</feature>
<evidence type="ECO:0000259" key="15">
    <source>
        <dbReference type="PROSITE" id="PS50835"/>
    </source>
</evidence>
<evidence type="ECO:0000256" key="11">
    <source>
        <dbReference type="ARBA" id="ARBA00023319"/>
    </source>
</evidence>
<evidence type="ECO:0000256" key="13">
    <source>
        <dbReference type="SAM" id="Phobius"/>
    </source>
</evidence>
<feature type="chain" id="PRO_5014165005" evidence="14">
    <location>
        <begin position="30"/>
        <end position="1313"/>
    </location>
</feature>
<keyword evidence="8 13" id="KW-0472">Membrane</keyword>
<dbReference type="SMART" id="SM00409">
    <property type="entry name" value="IG"/>
    <property type="match status" value="5"/>
</dbReference>
<dbReference type="FunFam" id="2.60.40.10:FF:000028">
    <property type="entry name" value="Neuronal cell adhesion molecule"/>
    <property type="match status" value="1"/>
</dbReference>
<feature type="domain" description="Ig-like" evidence="15">
    <location>
        <begin position="240"/>
        <end position="324"/>
    </location>
</feature>
<dbReference type="PROSITE" id="PS50853">
    <property type="entry name" value="FN3"/>
    <property type="match status" value="3"/>
</dbReference>
<feature type="domain" description="Ig-like" evidence="15">
    <location>
        <begin position="329"/>
        <end position="413"/>
    </location>
</feature>
<evidence type="ECO:0000256" key="8">
    <source>
        <dbReference type="ARBA" id="ARBA00023136"/>
    </source>
</evidence>